<dbReference type="SUPFAM" id="SSF48452">
    <property type="entry name" value="TPR-like"/>
    <property type="match status" value="1"/>
</dbReference>
<gene>
    <name evidence="2" type="ORF">CITCOLO1_LOCUS16549</name>
</gene>
<reference evidence="2 3" key="1">
    <citation type="submission" date="2024-03" db="EMBL/GenBank/DDBJ databases">
        <authorList>
            <person name="Gkanogiannis A."/>
            <person name="Becerra Lopez-Lavalle L."/>
        </authorList>
    </citation>
    <scope>NUCLEOTIDE SEQUENCE [LARGE SCALE GENOMIC DNA]</scope>
</reference>
<proteinExistence type="predicted"/>
<protein>
    <submittedName>
        <fullName evidence="2">Uncharacterized protein</fullName>
    </submittedName>
</protein>
<evidence type="ECO:0000313" key="2">
    <source>
        <dbReference type="EMBL" id="CAK9324316.1"/>
    </source>
</evidence>
<name>A0ABP0YVC5_9ROSI</name>
<dbReference type="PANTHER" id="PTHR36720">
    <property type="entry name" value="TAF RNA POLYMERASE I SUBUNIT A"/>
    <property type="match status" value="1"/>
</dbReference>
<dbReference type="PANTHER" id="PTHR36720:SF1">
    <property type="entry name" value="TAF RNA POLYMERASE I SUBUNIT A"/>
    <property type="match status" value="1"/>
</dbReference>
<evidence type="ECO:0000256" key="1">
    <source>
        <dbReference type="SAM" id="MobiDB-lite"/>
    </source>
</evidence>
<dbReference type="Proteomes" id="UP001642487">
    <property type="component" value="Chromosome 6"/>
</dbReference>
<feature type="region of interest" description="Disordered" evidence="1">
    <location>
        <begin position="1"/>
        <end position="38"/>
    </location>
</feature>
<dbReference type="InterPro" id="IPR039495">
    <property type="entry name" value="TAF1A"/>
</dbReference>
<organism evidence="2 3">
    <name type="scientific">Citrullus colocynthis</name>
    <name type="common">colocynth</name>
    <dbReference type="NCBI Taxonomy" id="252529"/>
    <lineage>
        <taxon>Eukaryota</taxon>
        <taxon>Viridiplantae</taxon>
        <taxon>Streptophyta</taxon>
        <taxon>Embryophyta</taxon>
        <taxon>Tracheophyta</taxon>
        <taxon>Spermatophyta</taxon>
        <taxon>Magnoliopsida</taxon>
        <taxon>eudicotyledons</taxon>
        <taxon>Gunneridae</taxon>
        <taxon>Pentapetalae</taxon>
        <taxon>rosids</taxon>
        <taxon>fabids</taxon>
        <taxon>Cucurbitales</taxon>
        <taxon>Cucurbitaceae</taxon>
        <taxon>Benincaseae</taxon>
        <taxon>Citrullus</taxon>
    </lineage>
</organism>
<sequence length="618" mass="70800">MEPEQVADGHVMEVGYGSNTTTGRKRKADTAADGNNDGRRTTLMKRIKLSLTKPSFVLGLAPKMVRAENRITLRNALHRLMRQQNWVEASGVLSMLLQGTLRDNSPFRNRLKYSASMELLKHKEGNHLRPDRIRHIYDIWMKKNGPMKHWPIEDRFTVQLEYILFCLEEGKTEDAHQETLSLMQMPESVNYPMSNMIIGLAFRQLWFSTIPEEIQWRDSLQFHSPIQSDRMILNSDGCSVSNSHGDGASYQSNTETSVMNEKLVHVDSEGRTEASLDVDHNIKVENHPQNFEAQDFCVSSAEKDENEASFSDNGGYQHYVSIFSALEGLDPLLLPLHLPPSIENWENAISLCGEFLNGYYKDAVKHLDLALNSNPPMLVALLPLIQLLLIGGRIDKALDEMEKFCRDSNAALPFRLRAVLVEHFDRNNVLLSTCYEQILKKDPTCCHSLGKLVHMHRNGNYNLESLLEMIALHLDGTYPEYDTWRELAICFLKLYQSEEDRVSTACSIGTGEHKLMSSLNTNSNIKLLTEKNSRNTWRLRCRWWLTRHFGHKITAETSVGNLELLTYKAACGCHLYGSSFKYAVEVYNLLDKQNDKDLFLFLKRHMKNSFGLHFKLQI</sequence>
<dbReference type="InterPro" id="IPR011990">
    <property type="entry name" value="TPR-like_helical_dom_sf"/>
</dbReference>
<dbReference type="Pfam" id="PF14929">
    <property type="entry name" value="TAF1_subA"/>
    <property type="match status" value="1"/>
</dbReference>
<accession>A0ABP0YVC5</accession>
<dbReference type="EMBL" id="OZ021740">
    <property type="protein sequence ID" value="CAK9324316.1"/>
    <property type="molecule type" value="Genomic_DNA"/>
</dbReference>
<keyword evidence="3" id="KW-1185">Reference proteome</keyword>
<evidence type="ECO:0000313" key="3">
    <source>
        <dbReference type="Proteomes" id="UP001642487"/>
    </source>
</evidence>